<dbReference type="RefSeq" id="WP_285663269.1">
    <property type="nucleotide sequence ID" value="NZ_BSTX01000002.1"/>
</dbReference>
<accession>A0A9W6WA03</accession>
<proteinExistence type="predicted"/>
<dbReference type="Proteomes" id="UP001165079">
    <property type="component" value="Unassembled WGS sequence"/>
</dbReference>
<gene>
    <name evidence="1" type="ORF">Afil01_29030</name>
</gene>
<dbReference type="AlphaFoldDB" id="A0A9W6WA03"/>
<evidence type="ECO:0000313" key="1">
    <source>
        <dbReference type="EMBL" id="GLZ78096.1"/>
    </source>
</evidence>
<protein>
    <submittedName>
        <fullName evidence="1">Uncharacterized protein</fullName>
    </submittedName>
</protein>
<sequence>MTPHEAFTEHPRRYLAERGLAAHSAAFEPLTAAIIALTADHAWVTACAGTWRTVAASLSDDRDAMLASIECDLPTASGGYRRRFMDVAETVGRMSSRALDLVVAAEGVTAAVERARGLVVGEFLAAVAAMHRPDRPEDVTEVLAGHVERVAAVRAGLDVELAGMRAVLVALTERMAGEAGRLETVTE</sequence>
<dbReference type="EMBL" id="BSTX01000002">
    <property type="protein sequence ID" value="GLZ78096.1"/>
    <property type="molecule type" value="Genomic_DNA"/>
</dbReference>
<reference evidence="1" key="1">
    <citation type="submission" date="2023-03" db="EMBL/GenBank/DDBJ databases">
        <title>Actinorhabdospora filicis NBRC 111898.</title>
        <authorList>
            <person name="Ichikawa N."/>
            <person name="Sato H."/>
            <person name="Tonouchi N."/>
        </authorList>
    </citation>
    <scope>NUCLEOTIDE SEQUENCE</scope>
    <source>
        <strain evidence="1">NBRC 111898</strain>
    </source>
</reference>
<name>A0A9W6WA03_9ACTN</name>
<organism evidence="1 2">
    <name type="scientific">Actinorhabdospora filicis</name>
    <dbReference type="NCBI Taxonomy" id="1785913"/>
    <lineage>
        <taxon>Bacteria</taxon>
        <taxon>Bacillati</taxon>
        <taxon>Actinomycetota</taxon>
        <taxon>Actinomycetes</taxon>
        <taxon>Micromonosporales</taxon>
        <taxon>Micromonosporaceae</taxon>
        <taxon>Actinorhabdospora</taxon>
    </lineage>
</organism>
<evidence type="ECO:0000313" key="2">
    <source>
        <dbReference type="Proteomes" id="UP001165079"/>
    </source>
</evidence>
<comment type="caution">
    <text evidence="1">The sequence shown here is derived from an EMBL/GenBank/DDBJ whole genome shotgun (WGS) entry which is preliminary data.</text>
</comment>
<keyword evidence="2" id="KW-1185">Reference proteome</keyword>